<reference evidence="24" key="1">
    <citation type="submission" date="2025-08" db="UniProtKB">
        <authorList>
            <consortium name="Ensembl"/>
        </authorList>
    </citation>
    <scope>IDENTIFICATION</scope>
</reference>
<evidence type="ECO:0000256" key="9">
    <source>
        <dbReference type="ARBA" id="ARBA00022737"/>
    </source>
</evidence>
<feature type="transmembrane region" description="Helical" evidence="20">
    <location>
        <begin position="839"/>
        <end position="857"/>
    </location>
</feature>
<keyword evidence="15 20" id="KW-0472">Membrane</keyword>
<keyword evidence="5" id="KW-0109">Calcium transport</keyword>
<dbReference type="Pfam" id="PF00520">
    <property type="entry name" value="Ion_trans"/>
    <property type="match status" value="1"/>
</dbReference>
<comment type="subcellular location">
    <subcellularLocation>
        <location evidence="1">Cell membrane</location>
        <topology evidence="1">Multi-pass membrane protein</topology>
    </subcellularLocation>
</comment>
<evidence type="ECO:0008006" key="26">
    <source>
        <dbReference type="Google" id="ProtNLM"/>
    </source>
</evidence>
<evidence type="ECO:0000256" key="15">
    <source>
        <dbReference type="ARBA" id="ARBA00023136"/>
    </source>
</evidence>
<dbReference type="InterPro" id="IPR024862">
    <property type="entry name" value="TRPV"/>
</dbReference>
<dbReference type="Ensembl" id="ENSLLET00000042971.1">
    <property type="protein sequence ID" value="ENSLLEP00000041312.1"/>
    <property type="gene ID" value="ENSLLEG00000026287.1"/>
</dbReference>
<evidence type="ECO:0000256" key="5">
    <source>
        <dbReference type="ARBA" id="ARBA00022568"/>
    </source>
</evidence>
<organism evidence="24 25">
    <name type="scientific">Leptobrachium leishanense</name>
    <name type="common">Leishan spiny toad</name>
    <dbReference type="NCBI Taxonomy" id="445787"/>
    <lineage>
        <taxon>Eukaryota</taxon>
        <taxon>Metazoa</taxon>
        <taxon>Chordata</taxon>
        <taxon>Craniata</taxon>
        <taxon>Vertebrata</taxon>
        <taxon>Euteleostomi</taxon>
        <taxon>Amphibia</taxon>
        <taxon>Batrachia</taxon>
        <taxon>Anura</taxon>
        <taxon>Pelobatoidea</taxon>
        <taxon>Megophryidae</taxon>
        <taxon>Leptobrachium</taxon>
    </lineage>
</organism>
<feature type="domain" description="Lipase" evidence="22">
    <location>
        <begin position="23"/>
        <end position="358"/>
    </location>
</feature>
<dbReference type="CDD" id="cd00707">
    <property type="entry name" value="Pancreat_lipase_like"/>
    <property type="match status" value="1"/>
</dbReference>
<dbReference type="PRINTS" id="PR01765">
    <property type="entry name" value="ECACCHANNEL"/>
</dbReference>
<dbReference type="AlphaFoldDB" id="A0A8C5QRD4"/>
<dbReference type="SUPFAM" id="SSF53474">
    <property type="entry name" value="alpha/beta-Hydrolases"/>
    <property type="match status" value="1"/>
</dbReference>
<evidence type="ECO:0000256" key="18">
    <source>
        <dbReference type="PROSITE-ProRule" id="PRU00023"/>
    </source>
</evidence>
<evidence type="ECO:0000256" key="8">
    <source>
        <dbReference type="ARBA" id="ARBA00022723"/>
    </source>
</evidence>
<dbReference type="GO" id="GO:0005262">
    <property type="term" value="F:calcium channel activity"/>
    <property type="evidence" value="ECO:0007669"/>
    <property type="project" value="UniProtKB-KW"/>
</dbReference>
<dbReference type="GO" id="GO:0046872">
    <property type="term" value="F:metal ion binding"/>
    <property type="evidence" value="ECO:0007669"/>
    <property type="project" value="UniProtKB-KW"/>
</dbReference>
<keyword evidence="8" id="KW-0479">Metal-binding</keyword>
<dbReference type="InterPro" id="IPR008344">
    <property type="entry name" value="TRPV5/TRPV6"/>
</dbReference>
<keyword evidence="10" id="KW-0106">Calcium</keyword>
<dbReference type="GeneTree" id="ENSGT00940000156687"/>
<dbReference type="PANTHER" id="PTHR10582:SF40">
    <property type="entry name" value="TRANSIENT RECEPTOR POTENTIAL CATION CHANNEL SUBFAMILY V MEMBER 6 ISOFORM X1"/>
    <property type="match status" value="1"/>
</dbReference>
<evidence type="ECO:0000256" key="16">
    <source>
        <dbReference type="ARBA" id="ARBA00023303"/>
    </source>
</evidence>
<dbReference type="Proteomes" id="UP000694569">
    <property type="component" value="Unplaced"/>
</dbReference>
<keyword evidence="11" id="KW-0112">Calmodulin-binding</keyword>
<keyword evidence="9" id="KW-0677">Repeat</keyword>
<dbReference type="OrthoDB" id="533508at2759"/>
<evidence type="ECO:0000256" key="10">
    <source>
        <dbReference type="ARBA" id="ARBA00022837"/>
    </source>
</evidence>
<proteinExistence type="predicted"/>
<evidence type="ECO:0000256" key="21">
    <source>
        <dbReference type="SAM" id="SignalP"/>
    </source>
</evidence>
<keyword evidence="14" id="KW-0406">Ion transport</keyword>
<keyword evidence="13 18" id="KW-0040">ANK repeat</keyword>
<evidence type="ECO:0000259" key="23">
    <source>
        <dbReference type="Pfam" id="PF00520"/>
    </source>
</evidence>
<evidence type="ECO:0000256" key="14">
    <source>
        <dbReference type="ARBA" id="ARBA00023065"/>
    </source>
</evidence>
<evidence type="ECO:0000256" key="11">
    <source>
        <dbReference type="ARBA" id="ARBA00022860"/>
    </source>
</evidence>
<dbReference type="PROSITE" id="PS50088">
    <property type="entry name" value="ANK_REPEAT"/>
    <property type="match status" value="3"/>
</dbReference>
<reference evidence="24" key="2">
    <citation type="submission" date="2025-09" db="UniProtKB">
        <authorList>
            <consortium name="Ensembl"/>
        </authorList>
    </citation>
    <scope>IDENTIFICATION</scope>
</reference>
<feature type="region of interest" description="Disordered" evidence="19">
    <location>
        <begin position="1046"/>
        <end position="1077"/>
    </location>
</feature>
<feature type="signal peptide" evidence="21">
    <location>
        <begin position="1"/>
        <end position="21"/>
    </location>
</feature>
<dbReference type="SUPFAM" id="SSF49723">
    <property type="entry name" value="Lipase/lipooxygenase domain (PLAT/LH2 domain)"/>
    <property type="match status" value="1"/>
</dbReference>
<dbReference type="Gene3D" id="2.60.60.20">
    <property type="entry name" value="PLAT/LH2 domain"/>
    <property type="match status" value="1"/>
</dbReference>
<keyword evidence="25" id="KW-1185">Reference proteome</keyword>
<accession>A0A8C5QRD4</accession>
<evidence type="ECO:0000259" key="22">
    <source>
        <dbReference type="Pfam" id="PF00151"/>
    </source>
</evidence>
<keyword evidence="6" id="KW-0107">Calcium channel</keyword>
<evidence type="ECO:0000256" key="4">
    <source>
        <dbReference type="ARBA" id="ARBA00022553"/>
    </source>
</evidence>
<dbReference type="GO" id="GO:0098703">
    <property type="term" value="P:calcium ion import across plasma membrane"/>
    <property type="evidence" value="ECO:0007669"/>
    <property type="project" value="TreeGrafter"/>
</dbReference>
<dbReference type="InterPro" id="IPR013818">
    <property type="entry name" value="Lipase"/>
</dbReference>
<dbReference type="PANTHER" id="PTHR10582">
    <property type="entry name" value="TRANSIENT RECEPTOR POTENTIAL ION CHANNEL PROTEIN"/>
    <property type="match status" value="1"/>
</dbReference>
<evidence type="ECO:0000256" key="3">
    <source>
        <dbReference type="ARBA" id="ARBA00022475"/>
    </source>
</evidence>
<name>A0A8C5QRD4_9ANUR</name>
<evidence type="ECO:0000256" key="20">
    <source>
        <dbReference type="SAM" id="Phobius"/>
    </source>
</evidence>
<keyword evidence="12 20" id="KW-1133">Transmembrane helix</keyword>
<keyword evidence="2" id="KW-0813">Transport</keyword>
<evidence type="ECO:0000313" key="24">
    <source>
        <dbReference type="Ensembl" id="ENSLLEP00000041312.1"/>
    </source>
</evidence>
<feature type="compositionally biased region" description="Acidic residues" evidence="19">
    <location>
        <begin position="1057"/>
        <end position="1070"/>
    </location>
</feature>
<dbReference type="InterPro" id="IPR029058">
    <property type="entry name" value="AB_hydrolase_fold"/>
</dbReference>
<dbReference type="PROSITE" id="PS50297">
    <property type="entry name" value="ANK_REP_REGION"/>
    <property type="match status" value="3"/>
</dbReference>
<dbReference type="Pfam" id="PF12796">
    <property type="entry name" value="Ank_2"/>
    <property type="match status" value="2"/>
</dbReference>
<dbReference type="InterPro" id="IPR005821">
    <property type="entry name" value="Ion_trans_dom"/>
</dbReference>
<evidence type="ECO:0000256" key="17">
    <source>
        <dbReference type="ARBA" id="ARBA00036634"/>
    </source>
</evidence>
<evidence type="ECO:0000256" key="1">
    <source>
        <dbReference type="ARBA" id="ARBA00004651"/>
    </source>
</evidence>
<dbReference type="PRINTS" id="PR01415">
    <property type="entry name" value="ANKYRIN"/>
</dbReference>
<feature type="domain" description="Ion transport" evidence="23">
    <location>
        <begin position="739"/>
        <end position="1001"/>
    </location>
</feature>
<feature type="transmembrane region" description="Helical" evidence="20">
    <location>
        <begin position="864"/>
        <end position="882"/>
    </location>
</feature>
<dbReference type="GO" id="GO:0005516">
    <property type="term" value="F:calmodulin binding"/>
    <property type="evidence" value="ECO:0007669"/>
    <property type="project" value="UniProtKB-KW"/>
</dbReference>
<feature type="transmembrane region" description="Helical" evidence="20">
    <location>
        <begin position="802"/>
        <end position="827"/>
    </location>
</feature>
<feature type="repeat" description="ANK" evidence="18">
    <location>
        <begin position="487"/>
        <end position="514"/>
    </location>
</feature>
<feature type="transmembrane region" description="Helical" evidence="20">
    <location>
        <begin position="935"/>
        <end position="953"/>
    </location>
</feature>
<evidence type="ECO:0000256" key="2">
    <source>
        <dbReference type="ARBA" id="ARBA00022448"/>
    </source>
</evidence>
<comment type="catalytic activity">
    <reaction evidence="17">
        <text>Ca(2+)(in) = Ca(2+)(out)</text>
        <dbReference type="Rhea" id="RHEA:29671"/>
        <dbReference type="ChEBI" id="CHEBI:29108"/>
    </reaction>
</comment>
<protein>
    <recommendedName>
        <fullName evidence="26">Triacylglycerol lipase</fullName>
    </recommendedName>
</protein>
<evidence type="ECO:0000256" key="7">
    <source>
        <dbReference type="ARBA" id="ARBA00022692"/>
    </source>
</evidence>
<evidence type="ECO:0000256" key="12">
    <source>
        <dbReference type="ARBA" id="ARBA00022989"/>
    </source>
</evidence>
<dbReference type="SUPFAM" id="SSF48403">
    <property type="entry name" value="Ankyrin repeat"/>
    <property type="match status" value="1"/>
</dbReference>
<evidence type="ECO:0000256" key="13">
    <source>
        <dbReference type="ARBA" id="ARBA00023043"/>
    </source>
</evidence>
<feature type="transmembrane region" description="Helical" evidence="20">
    <location>
        <begin position="965"/>
        <end position="991"/>
    </location>
</feature>
<keyword evidence="4" id="KW-0597">Phosphoprotein</keyword>
<evidence type="ECO:0000256" key="19">
    <source>
        <dbReference type="SAM" id="MobiDB-lite"/>
    </source>
</evidence>
<dbReference type="FunFam" id="3.40.50.1820:FF:000033">
    <property type="entry name" value="Pancreatic triacylglycerol lipase"/>
    <property type="match status" value="1"/>
</dbReference>
<dbReference type="InterPro" id="IPR033906">
    <property type="entry name" value="Lipase_N"/>
</dbReference>
<evidence type="ECO:0000313" key="25">
    <source>
        <dbReference type="Proteomes" id="UP000694569"/>
    </source>
</evidence>
<dbReference type="GO" id="GO:0016298">
    <property type="term" value="F:lipase activity"/>
    <property type="evidence" value="ECO:0007669"/>
    <property type="project" value="InterPro"/>
</dbReference>
<feature type="chain" id="PRO_5034495645" description="Triacylglycerol lipase" evidence="21">
    <location>
        <begin position="22"/>
        <end position="1077"/>
    </location>
</feature>
<keyword evidence="3" id="KW-1003">Cell membrane</keyword>
<dbReference type="Gene3D" id="3.40.50.1820">
    <property type="entry name" value="alpha/beta hydrolase"/>
    <property type="match status" value="1"/>
</dbReference>
<feature type="repeat" description="ANK" evidence="18">
    <location>
        <begin position="525"/>
        <end position="557"/>
    </location>
</feature>
<dbReference type="GO" id="GO:0005886">
    <property type="term" value="C:plasma membrane"/>
    <property type="evidence" value="ECO:0007669"/>
    <property type="project" value="UniProtKB-SubCell"/>
</dbReference>
<dbReference type="SMART" id="SM00248">
    <property type="entry name" value="ANK"/>
    <property type="match status" value="6"/>
</dbReference>
<keyword evidence="16" id="KW-0407">Ion channel</keyword>
<dbReference type="InterPro" id="IPR002110">
    <property type="entry name" value="Ankyrin_rpt"/>
</dbReference>
<dbReference type="Gene3D" id="1.25.40.20">
    <property type="entry name" value="Ankyrin repeat-containing domain"/>
    <property type="match status" value="2"/>
</dbReference>
<feature type="repeat" description="ANK" evidence="18">
    <location>
        <begin position="572"/>
        <end position="604"/>
    </location>
</feature>
<keyword evidence="7 20" id="KW-0812">Transmembrane</keyword>
<feature type="transmembrane region" description="Helical" evidence="20">
    <location>
        <begin position="902"/>
        <end position="923"/>
    </location>
</feature>
<dbReference type="InterPro" id="IPR036392">
    <property type="entry name" value="PLAT/LH2_dom_sf"/>
</dbReference>
<dbReference type="InterPro" id="IPR036770">
    <property type="entry name" value="Ankyrin_rpt-contain_sf"/>
</dbReference>
<evidence type="ECO:0000256" key="6">
    <source>
        <dbReference type="ARBA" id="ARBA00022673"/>
    </source>
</evidence>
<dbReference type="GO" id="GO:0006629">
    <property type="term" value="P:lipid metabolic process"/>
    <property type="evidence" value="ECO:0007669"/>
    <property type="project" value="InterPro"/>
</dbReference>
<sequence>MDVQMVRPLLPVLLFACFVSGREVCYDKIGCFSDDKPWSGTVERLISRLPWSPEEIGVRFLLRTRENPVDFQVVLAFNESTLVSSNFKESRKSRFVIHGFMSDGEAGWVTDMCAAILSVEDVNCFCVDWSNGAHTFYSQAANNVRVVGAVIAYFIEALVNTTGYSPSNVYLIGHSLGAQAAGQAGRRTPGLSRITGLSPAGPYFQGTPPEVRLSITDAKLVDVIHTDASSIIYNLGFKGYGTSQVLGNLDFFPNGGKKMPGCELSISIIFHPDELLHEAEDLFACDHLRSYKYFTESITHSEGFIAFLDNSYENFEMGAGFPCPLIGCPLMGYYADEYIGITSKHQMFYLNTAAEPPYTSWRYKIILKWRSLLSLFQDSQVSIHGKQCDTTQDQIYGGYILENNKYVKYMDMDVFLGEIDTVIFTFQANMPELPSPLDSGCIFIQLGQNGKLVQEVPILLAAKENNVFLLKELLEHGAWSRYQTGAVGETPLHVAVQHNNVEAAQILLEKAPDLINQPMTSQLHLGQTALHIATVNENMNLVQMLIDKGADVASPRATGTFFALSPENLFYFGEHVLTFAACVGNLDIAKLLLDHGADLRAQDCWGNTILHILVLQPNTAVCCQVLDFLLSQEDTSQEPPLDQITNKQGLTPLKLAAAEGNVTMFQHLVQKKRKVHSTFGPVTSMLYDLSEIDSLEKEPSVLELIATSKKSKARKILNFPPVKSLLKRKWQRSGRPYFWLMSVVYVLYMACVSMCCVYRPIKHRELPPSNTTDPQDITLYVQKTFQESYLTPEDRVRMCGEIVSVIGAVLLFLLEISCVFSAGIKYYLSFVLWAEPFHIVRLSFSSMILVILVLRLTSTKGEEVLMSIALVLGWCYVMYFARGFKMFGPFTIIIQKMAASDLLTFCWLMAVVVIGYSTALFIVFQTVDQSKWGAFYPYTQSLISTFQLFLNIIDGPANYDVDVPLMYSFTYASFCVIAFLLMFNLLIAVMGDTQSSMAKKKTLWSAQITSLTLTMEQKLPKRLWLNSNSFEHDLEGKRYFGVEEGKWPPLSGFDGSDSSDESDEELDEGEYLSVGSG</sequence>
<keyword evidence="21" id="KW-0732">Signal</keyword>
<dbReference type="Pfam" id="PF00151">
    <property type="entry name" value="Lipase"/>
    <property type="match status" value="1"/>
</dbReference>
<feature type="transmembrane region" description="Helical" evidence="20">
    <location>
        <begin position="737"/>
        <end position="758"/>
    </location>
</feature>